<dbReference type="AlphaFoldDB" id="A0A2S5A4W2"/>
<evidence type="ECO:0000313" key="2">
    <source>
        <dbReference type="EMBL" id="POY37630.1"/>
    </source>
</evidence>
<comment type="caution">
    <text evidence="2">The sequence shown here is derived from an EMBL/GenBank/DDBJ whole genome shotgun (WGS) entry which is preliminary data.</text>
</comment>
<sequence>MGALAFAQVSKKDTINKTASRKVMSNDLKSMPSDADNEVKSDAIKRGYNQKTSSQQNGYMKISDQTSQSSKASVIQKGKSSATSMSDETITQKGREGKMTTTEKQHYTIKMSNADKKVVKDSISKPTKSSDTFIKISDVKGE</sequence>
<protein>
    <submittedName>
        <fullName evidence="2">Uncharacterized protein</fullName>
    </submittedName>
</protein>
<keyword evidence="3" id="KW-1185">Reference proteome</keyword>
<evidence type="ECO:0000313" key="3">
    <source>
        <dbReference type="Proteomes" id="UP000237310"/>
    </source>
</evidence>
<dbReference type="Proteomes" id="UP000237310">
    <property type="component" value="Unassembled WGS sequence"/>
</dbReference>
<feature type="region of interest" description="Disordered" evidence="1">
    <location>
        <begin position="1"/>
        <end position="105"/>
    </location>
</feature>
<gene>
    <name evidence="2" type="ORF">C3L50_13720</name>
</gene>
<organism evidence="2 3">
    <name type="scientific">Flavobacterium alvei</name>
    <dbReference type="NCBI Taxonomy" id="2080416"/>
    <lineage>
        <taxon>Bacteria</taxon>
        <taxon>Pseudomonadati</taxon>
        <taxon>Bacteroidota</taxon>
        <taxon>Flavobacteriia</taxon>
        <taxon>Flavobacteriales</taxon>
        <taxon>Flavobacteriaceae</taxon>
        <taxon>Flavobacterium</taxon>
    </lineage>
</organism>
<feature type="compositionally biased region" description="Polar residues" evidence="1">
    <location>
        <begin position="49"/>
        <end position="92"/>
    </location>
</feature>
<reference evidence="2 3" key="1">
    <citation type="submission" date="2018-01" db="EMBL/GenBank/DDBJ databases">
        <authorList>
            <person name="Gaut B.S."/>
            <person name="Morton B.R."/>
            <person name="Clegg M.T."/>
            <person name="Duvall M.R."/>
        </authorList>
    </citation>
    <scope>NUCLEOTIDE SEQUENCE [LARGE SCALE GENOMIC DNA]</scope>
    <source>
        <strain evidence="2 3">HR-AY</strain>
    </source>
</reference>
<evidence type="ECO:0000256" key="1">
    <source>
        <dbReference type="SAM" id="MobiDB-lite"/>
    </source>
</evidence>
<name>A0A2S5A4W2_9FLAO</name>
<dbReference type="EMBL" id="PQVG01000008">
    <property type="protein sequence ID" value="POY37630.1"/>
    <property type="molecule type" value="Genomic_DNA"/>
</dbReference>
<accession>A0A2S5A4W2</accession>
<proteinExistence type="predicted"/>
<feature type="compositionally biased region" description="Basic and acidic residues" evidence="1">
    <location>
        <begin position="93"/>
        <end position="105"/>
    </location>
</feature>